<accession>A0AAE6EG74</accession>
<dbReference type="Gene3D" id="3.40.50.150">
    <property type="entry name" value="Vaccinia Virus protein VP39"/>
    <property type="match status" value="1"/>
</dbReference>
<sequence length="904" mass="102013">MEFTGERYIPGVGGSIALEHEHRYRMCLDAVKGKTVLDIACGEGFGSSLLSKNAEFVFGVDIDPEAISHASETYDAENITFLQGSCSQIPIEDNSIDIVVSFETIEHHDEHEQMMLEVRRVLKADGVLIISSPDKKTYSDLRNFRNEFHVKELYRNEFQELLTKHFKYVAMMGQRIVYGSAIFKEEGQGEIQSYGIESVVPTPGLPDPLYLIAVASDNQGWDEKVRGGILEETVYRSEAIIERAHQHSKVVEEMRAGIALLTGTMSAAEMIDGLVGKLSAAMSIAATLDEKLQHLSDELNLKGENNVSVSNSPARGLKLMRLAFHRDGRPRGWLRKLVLKDRKLGLPRESTKRILLKKDGRVRPCFQKWYSRYDASPELHFNLEYTDFLREILKSGTVARAETLHIVTTPHTKIIAQLIQEALKHSRFKFSSSTVMPEKFEHDLYVVVAPQMFALMPPANKTIIFQMEQVRASSWATDEYLGRLSKSLAVIDYSSDNIAALHERSLPSKQLYYVPIRPLQLQPEKNEVERDIDVLFYGSIAAERRGRYLNALSEKFNIRVESNLFGDDLQDLLKRTKVVANIHYYEGALLETTRLSEALSFGARVVSEESVDQLDRTDFADLVDFVPVGDIQSYLSKIQKALDGWDGPATVDKDTDFSGMTYHLVRVLNGIGAISPEEVFDLCRDLRMPSARAVLALPEQTERYNFAKRNLLPDAWLFNGLRDIDGWKGCARSYKFLASQALRQDFSNLMIYEDDAGFQIEVRERLQIVEQYLSQSSDWDVFSGLLSDLSDDAVVTKVANFGGEEFLHLNSVIGMVFGIYNKSALEMLARFEIVGNDTQKHTIDRYLEALCPKCITTLPPIASHSEHLISTLWPVDNSATTRMISRSLEKLDSKRLSVVHSSGS</sequence>
<dbReference type="InterPro" id="IPR029063">
    <property type="entry name" value="SAM-dependent_MTases_sf"/>
</dbReference>
<feature type="domain" description="Methyltransferase type 11" evidence="1">
    <location>
        <begin position="37"/>
        <end position="130"/>
    </location>
</feature>
<evidence type="ECO:0000313" key="2">
    <source>
        <dbReference type="EMBL" id="QCL80613.1"/>
    </source>
</evidence>
<organism evidence="2 3">
    <name type="scientific">Agrobacterium tumefaciens</name>
    <dbReference type="NCBI Taxonomy" id="358"/>
    <lineage>
        <taxon>Bacteria</taxon>
        <taxon>Pseudomonadati</taxon>
        <taxon>Pseudomonadota</taxon>
        <taxon>Alphaproteobacteria</taxon>
        <taxon>Hyphomicrobiales</taxon>
        <taxon>Rhizobiaceae</taxon>
        <taxon>Rhizobium/Agrobacterium group</taxon>
        <taxon>Agrobacterium</taxon>
        <taxon>Agrobacterium tumefaciens complex</taxon>
    </lineage>
</organism>
<dbReference type="AlphaFoldDB" id="A0AAE6EG74"/>
<dbReference type="SUPFAM" id="SSF53335">
    <property type="entry name" value="S-adenosyl-L-methionine-dependent methyltransferases"/>
    <property type="match status" value="1"/>
</dbReference>
<dbReference type="CDD" id="cd02440">
    <property type="entry name" value="AdoMet_MTases"/>
    <property type="match status" value="1"/>
</dbReference>
<evidence type="ECO:0000313" key="3">
    <source>
        <dbReference type="Proteomes" id="UP000298579"/>
    </source>
</evidence>
<proteinExistence type="predicted"/>
<reference evidence="2 3" key="1">
    <citation type="submission" date="2019-04" db="EMBL/GenBank/DDBJ databases">
        <title>Complete genome sequence of Agrobacterium tumefaciens CFBP5877.</title>
        <authorList>
            <person name="Huang Y.-Y."/>
            <person name="Chiang H.-Y."/>
            <person name="Chou L."/>
            <person name="Lai E.-M."/>
            <person name="Kuo C.-H."/>
        </authorList>
    </citation>
    <scope>NUCLEOTIDE SEQUENCE [LARGE SCALE GENOMIC DNA]</scope>
    <source>
        <strain evidence="2 3">CFBP5877</strain>
    </source>
</reference>
<keyword evidence="2" id="KW-0808">Transferase</keyword>
<keyword evidence="2" id="KW-0489">Methyltransferase</keyword>
<name>A0AAE6EG74_AGRTU</name>
<protein>
    <submittedName>
        <fullName evidence="2">Class I SAM-dependent methyltransferase</fullName>
    </submittedName>
</protein>
<dbReference type="InterPro" id="IPR013216">
    <property type="entry name" value="Methyltransf_11"/>
</dbReference>
<dbReference type="GO" id="GO:0008757">
    <property type="term" value="F:S-adenosylmethionine-dependent methyltransferase activity"/>
    <property type="evidence" value="ECO:0007669"/>
    <property type="project" value="InterPro"/>
</dbReference>
<dbReference type="Proteomes" id="UP000298579">
    <property type="component" value="Chromosome linear"/>
</dbReference>
<dbReference type="EMBL" id="CP039898">
    <property type="protein sequence ID" value="QCL80613.1"/>
    <property type="molecule type" value="Genomic_DNA"/>
</dbReference>
<dbReference type="PANTHER" id="PTHR43861">
    <property type="entry name" value="TRANS-ACONITATE 2-METHYLTRANSFERASE-RELATED"/>
    <property type="match status" value="1"/>
</dbReference>
<evidence type="ECO:0000259" key="1">
    <source>
        <dbReference type="Pfam" id="PF08241"/>
    </source>
</evidence>
<dbReference type="Pfam" id="PF08241">
    <property type="entry name" value="Methyltransf_11"/>
    <property type="match status" value="1"/>
</dbReference>
<dbReference type="GO" id="GO:0032259">
    <property type="term" value="P:methylation"/>
    <property type="evidence" value="ECO:0007669"/>
    <property type="project" value="UniProtKB-KW"/>
</dbReference>
<gene>
    <name evidence="2" type="ORF">CFBP5877_15665</name>
</gene>
<dbReference type="RefSeq" id="WP_080829886.1">
    <property type="nucleotide sequence ID" value="NZ_CP039889.1"/>
</dbReference>